<dbReference type="GO" id="GO:0016740">
    <property type="term" value="F:transferase activity"/>
    <property type="evidence" value="ECO:0007669"/>
    <property type="project" value="UniProtKB-KW"/>
</dbReference>
<dbReference type="InterPro" id="IPR028098">
    <property type="entry name" value="Glyco_trans_4-like_N"/>
</dbReference>
<dbReference type="Pfam" id="PF13477">
    <property type="entry name" value="Glyco_trans_4_2"/>
    <property type="match status" value="1"/>
</dbReference>
<feature type="non-terminal residue" evidence="2">
    <location>
        <position position="126"/>
    </location>
</feature>
<evidence type="ECO:0000313" key="2">
    <source>
        <dbReference type="EMBL" id="TXC78495.1"/>
    </source>
</evidence>
<dbReference type="RefSeq" id="WP_146950884.1">
    <property type="nucleotide sequence ID" value="NZ_VOQF01000033.1"/>
</dbReference>
<feature type="domain" description="Glycosyltransferase subfamily 4-like N-terminal" evidence="1">
    <location>
        <begin position="4"/>
        <end position="115"/>
    </location>
</feature>
<organism evidence="2 3">
    <name type="scientific">Metabacillus litoralis</name>
    <dbReference type="NCBI Taxonomy" id="152268"/>
    <lineage>
        <taxon>Bacteria</taxon>
        <taxon>Bacillati</taxon>
        <taxon>Bacillota</taxon>
        <taxon>Bacilli</taxon>
        <taxon>Bacillales</taxon>
        <taxon>Bacillaceae</taxon>
        <taxon>Metabacillus</taxon>
    </lineage>
</organism>
<dbReference type="Proteomes" id="UP000321363">
    <property type="component" value="Unassembled WGS sequence"/>
</dbReference>
<comment type="caution">
    <text evidence="2">The sequence shown here is derived from an EMBL/GenBank/DDBJ whole genome shotgun (WGS) entry which is preliminary data.</text>
</comment>
<dbReference type="Gene3D" id="3.40.50.2000">
    <property type="entry name" value="Glycogen Phosphorylase B"/>
    <property type="match status" value="1"/>
</dbReference>
<dbReference type="AlphaFoldDB" id="A0A5C6V4Q0"/>
<reference evidence="2 3" key="1">
    <citation type="journal article" date="2005" name="Int. J. Syst. Evol. Microbiol.">
        <title>Bacillus litoralis sp. nov., isolated from a tidal flat of the Yellow Sea in Korea.</title>
        <authorList>
            <person name="Yoon J.H."/>
            <person name="Oh T.K."/>
        </authorList>
    </citation>
    <scope>NUCLEOTIDE SEQUENCE [LARGE SCALE GENOMIC DNA]</scope>
    <source>
        <strain evidence="2 3">SW-211</strain>
    </source>
</reference>
<dbReference type="SUPFAM" id="SSF53756">
    <property type="entry name" value="UDP-Glycosyltransferase/glycogen phosphorylase"/>
    <property type="match status" value="1"/>
</dbReference>
<name>A0A5C6V4Q0_9BACI</name>
<gene>
    <name evidence="2" type="ORF">FS935_22680</name>
</gene>
<evidence type="ECO:0000313" key="3">
    <source>
        <dbReference type="Proteomes" id="UP000321363"/>
    </source>
</evidence>
<keyword evidence="2" id="KW-0808">Transferase</keyword>
<evidence type="ECO:0000259" key="1">
    <source>
        <dbReference type="Pfam" id="PF13477"/>
    </source>
</evidence>
<protein>
    <submittedName>
        <fullName evidence="2">Glycosyltransferase family 4 protein</fullName>
    </submittedName>
</protein>
<proteinExistence type="predicted"/>
<keyword evidence="3" id="KW-1185">Reference proteome</keyword>
<accession>A0A5C6V4Q0</accession>
<dbReference type="EMBL" id="VOQF01000033">
    <property type="protein sequence ID" value="TXC78495.1"/>
    <property type="molecule type" value="Genomic_DNA"/>
</dbReference>
<sequence>MKKKILILSNHFITLYNFRKELIKKLVGDGHEVFISMPKAEENNFFVNIGCKVIETPVDRRGINPIIDFCLILKYIKVMKELKPDIIFSYTIKPNIYGSIASNLTKYKQVSNITGTGGTFLSENVV</sequence>